<accession>A0A656D2F6</accession>
<feature type="domain" description="Flagellar motor switch protein FliN-like C-terminal" evidence="8">
    <location>
        <begin position="46"/>
        <end position="116"/>
    </location>
</feature>
<dbReference type="InterPro" id="IPR012826">
    <property type="entry name" value="FliN"/>
</dbReference>
<dbReference type="InterPro" id="IPR001172">
    <property type="entry name" value="FliN_T3SS_HrcQb"/>
</dbReference>
<evidence type="ECO:0000313" key="9">
    <source>
        <dbReference type="EMBL" id="CUS96226.1"/>
    </source>
</evidence>
<dbReference type="PRINTS" id="PR00956">
    <property type="entry name" value="FLGMOTORFLIN"/>
</dbReference>
<name>A0A656D2F6_KRYT1</name>
<dbReference type="Proteomes" id="UP000243065">
    <property type="component" value="Unassembled WGS sequence"/>
</dbReference>
<reference evidence="9 10" key="1">
    <citation type="submission" date="2015-11" db="EMBL/GenBank/DDBJ databases">
        <authorList>
            <person name="Varghese N."/>
        </authorList>
    </citation>
    <scope>NUCLEOTIDE SEQUENCE [LARGE SCALE GENOMIC DNA]</scope>
    <source>
        <strain evidence="9 10">JGI-24</strain>
    </source>
</reference>
<evidence type="ECO:0000256" key="3">
    <source>
        <dbReference type="ARBA" id="ARBA00021897"/>
    </source>
</evidence>
<dbReference type="NCBIfam" id="TIGR02480">
    <property type="entry name" value="fliN"/>
    <property type="match status" value="1"/>
</dbReference>
<comment type="similarity">
    <text evidence="2">Belongs to the FliN/MopA/SpaO family.</text>
</comment>
<keyword evidence="9" id="KW-0969">Cilium</keyword>
<evidence type="ECO:0000256" key="2">
    <source>
        <dbReference type="ARBA" id="ARBA00009226"/>
    </source>
</evidence>
<keyword evidence="4" id="KW-1003">Cell membrane</keyword>
<sequence>MRRDEMEKGQSLTHDEVKNAEFQSFESSTSEQNLQGEKLINSKLELLFDVMLPVSIELGRTTMLIKDILELDRGSIIELDKLASEPVDVIVNGKKIAEGEVVVIDKHFGIRITNLVAVDERLKNVKK</sequence>
<evidence type="ECO:0000256" key="6">
    <source>
        <dbReference type="ARBA" id="ARBA00022779"/>
    </source>
</evidence>
<keyword evidence="5" id="KW-0145">Chemotaxis</keyword>
<keyword evidence="6" id="KW-0283">Flagellar rotation</keyword>
<evidence type="ECO:0000313" key="10">
    <source>
        <dbReference type="Proteomes" id="UP000243065"/>
    </source>
</evidence>
<evidence type="ECO:0000256" key="1">
    <source>
        <dbReference type="ARBA" id="ARBA00004413"/>
    </source>
</evidence>
<dbReference type="Pfam" id="PF01052">
    <property type="entry name" value="FliMN_C"/>
    <property type="match status" value="1"/>
</dbReference>
<keyword evidence="7" id="KW-0472">Membrane</keyword>
<dbReference type="GO" id="GO:0071973">
    <property type="term" value="P:bacterial-type flagellum-dependent cell motility"/>
    <property type="evidence" value="ECO:0007669"/>
    <property type="project" value="InterPro"/>
</dbReference>
<evidence type="ECO:0000256" key="4">
    <source>
        <dbReference type="ARBA" id="ARBA00022475"/>
    </source>
</evidence>
<dbReference type="GO" id="GO:0005886">
    <property type="term" value="C:plasma membrane"/>
    <property type="evidence" value="ECO:0007669"/>
    <property type="project" value="UniProtKB-SubCell"/>
</dbReference>
<evidence type="ECO:0000259" key="8">
    <source>
        <dbReference type="Pfam" id="PF01052"/>
    </source>
</evidence>
<dbReference type="Gene3D" id="2.30.330.10">
    <property type="entry name" value="SpoA-like"/>
    <property type="match status" value="1"/>
</dbReference>
<organism evidence="9 10">
    <name type="scientific">Kryptobacter tengchongensis</name>
    <dbReference type="NCBI Taxonomy" id="1643429"/>
    <lineage>
        <taxon>Bacteria</taxon>
        <taxon>Pseudomonadati</taxon>
        <taxon>Candidatus Kryptoniota</taxon>
        <taxon>Candidatus Kryptobacter</taxon>
    </lineage>
</organism>
<dbReference type="GO" id="GO:0003774">
    <property type="term" value="F:cytoskeletal motor activity"/>
    <property type="evidence" value="ECO:0007669"/>
    <property type="project" value="InterPro"/>
</dbReference>
<dbReference type="InterPro" id="IPR036429">
    <property type="entry name" value="SpoA-like_sf"/>
</dbReference>
<dbReference type="SUPFAM" id="SSF101801">
    <property type="entry name" value="Surface presentation of antigens (SPOA)"/>
    <property type="match status" value="1"/>
</dbReference>
<dbReference type="EMBL" id="CZVU01000002">
    <property type="protein sequence ID" value="CUS96226.1"/>
    <property type="molecule type" value="Genomic_DNA"/>
</dbReference>
<gene>
    <name evidence="9" type="ORF">JGI24_00071</name>
</gene>
<dbReference type="PANTHER" id="PTHR43484">
    <property type="match status" value="1"/>
</dbReference>
<dbReference type="InterPro" id="IPR051469">
    <property type="entry name" value="FliN/MopA/SpaO"/>
</dbReference>
<dbReference type="InterPro" id="IPR001543">
    <property type="entry name" value="FliN-like_C"/>
</dbReference>
<keyword evidence="10" id="KW-1185">Reference proteome</keyword>
<keyword evidence="9" id="KW-0282">Flagellum</keyword>
<comment type="subcellular location">
    <subcellularLocation>
        <location evidence="1">Cell membrane</location>
        <topology evidence="1">Peripheral membrane protein</topology>
        <orientation evidence="1">Cytoplasmic side</orientation>
    </subcellularLocation>
</comment>
<proteinExistence type="inferred from homology"/>
<keyword evidence="9" id="KW-0966">Cell projection</keyword>
<evidence type="ECO:0000256" key="5">
    <source>
        <dbReference type="ARBA" id="ARBA00022500"/>
    </source>
</evidence>
<evidence type="ECO:0000256" key="7">
    <source>
        <dbReference type="ARBA" id="ARBA00023136"/>
    </source>
</evidence>
<protein>
    <recommendedName>
        <fullName evidence="3">Flagellar motor switch protein FliN</fullName>
    </recommendedName>
</protein>
<dbReference type="PANTHER" id="PTHR43484:SF1">
    <property type="entry name" value="FLAGELLAR MOTOR SWITCH PROTEIN FLIN"/>
    <property type="match status" value="1"/>
</dbReference>
<dbReference type="GO" id="GO:0009425">
    <property type="term" value="C:bacterial-type flagellum basal body"/>
    <property type="evidence" value="ECO:0007669"/>
    <property type="project" value="InterPro"/>
</dbReference>
<dbReference type="GO" id="GO:0006935">
    <property type="term" value="P:chemotaxis"/>
    <property type="evidence" value="ECO:0007669"/>
    <property type="project" value="UniProtKB-KW"/>
</dbReference>
<dbReference type="AlphaFoldDB" id="A0A656D2F6"/>